<dbReference type="EMBL" id="JAOYFB010000005">
    <property type="protein sequence ID" value="KAK4016249.1"/>
    <property type="molecule type" value="Genomic_DNA"/>
</dbReference>
<keyword evidence="9" id="KW-0137">Centromere</keyword>
<gene>
    <name evidence="10" type="ORF">OUZ56_031198</name>
</gene>
<evidence type="ECO:0000256" key="5">
    <source>
        <dbReference type="ARBA" id="ARBA00022776"/>
    </source>
</evidence>
<dbReference type="PANTHER" id="PTHR15459:SF3">
    <property type="entry name" value="POLYAMINE-MODULATED FACTOR 1"/>
    <property type="match status" value="1"/>
</dbReference>
<evidence type="ECO:0000256" key="9">
    <source>
        <dbReference type="ARBA" id="ARBA00023328"/>
    </source>
</evidence>
<organism evidence="10 11">
    <name type="scientific">Daphnia magna</name>
    <dbReference type="NCBI Taxonomy" id="35525"/>
    <lineage>
        <taxon>Eukaryota</taxon>
        <taxon>Metazoa</taxon>
        <taxon>Ecdysozoa</taxon>
        <taxon>Arthropoda</taxon>
        <taxon>Crustacea</taxon>
        <taxon>Branchiopoda</taxon>
        <taxon>Diplostraca</taxon>
        <taxon>Cladocera</taxon>
        <taxon>Anomopoda</taxon>
        <taxon>Daphniidae</taxon>
        <taxon>Daphnia</taxon>
    </lineage>
</organism>
<evidence type="ECO:0000256" key="8">
    <source>
        <dbReference type="ARBA" id="ARBA00023306"/>
    </source>
</evidence>
<comment type="caution">
    <text evidence="10">The sequence shown here is derived from an EMBL/GenBank/DDBJ whole genome shotgun (WGS) entry which is preliminary data.</text>
</comment>
<keyword evidence="5" id="KW-0498">Mitosis</keyword>
<proteinExistence type="predicted"/>
<dbReference type="Pfam" id="PF03980">
    <property type="entry name" value="Nnf1"/>
    <property type="match status" value="1"/>
</dbReference>
<evidence type="ECO:0000256" key="1">
    <source>
        <dbReference type="ARBA" id="ARBA00004123"/>
    </source>
</evidence>
<keyword evidence="3" id="KW-0158">Chromosome</keyword>
<keyword evidence="4" id="KW-0132">Cell division</keyword>
<keyword evidence="11" id="KW-1185">Reference proteome</keyword>
<name>A0ABQ9ZTK3_9CRUS</name>
<evidence type="ECO:0000256" key="7">
    <source>
        <dbReference type="ARBA" id="ARBA00023242"/>
    </source>
</evidence>
<evidence type="ECO:0000256" key="2">
    <source>
        <dbReference type="ARBA" id="ARBA00004629"/>
    </source>
</evidence>
<accession>A0ABQ9ZTK3</accession>
<evidence type="ECO:0000313" key="11">
    <source>
        <dbReference type="Proteomes" id="UP001234178"/>
    </source>
</evidence>
<evidence type="ECO:0000256" key="4">
    <source>
        <dbReference type="ARBA" id="ARBA00022618"/>
    </source>
</evidence>
<evidence type="ECO:0000256" key="3">
    <source>
        <dbReference type="ARBA" id="ARBA00022454"/>
    </source>
</evidence>
<evidence type="ECO:0000313" key="10">
    <source>
        <dbReference type="EMBL" id="KAK4016249.1"/>
    </source>
</evidence>
<reference evidence="10 11" key="1">
    <citation type="journal article" date="2023" name="Nucleic Acids Res.">
        <title>The hologenome of Daphnia magna reveals possible DNA methylation and microbiome-mediated evolution of the host genome.</title>
        <authorList>
            <person name="Chaturvedi A."/>
            <person name="Li X."/>
            <person name="Dhandapani V."/>
            <person name="Marshall H."/>
            <person name="Kissane S."/>
            <person name="Cuenca-Cambronero M."/>
            <person name="Asole G."/>
            <person name="Calvet F."/>
            <person name="Ruiz-Romero M."/>
            <person name="Marangio P."/>
            <person name="Guigo R."/>
            <person name="Rago D."/>
            <person name="Mirbahai L."/>
            <person name="Eastwood N."/>
            <person name="Colbourne J.K."/>
            <person name="Zhou J."/>
            <person name="Mallon E."/>
            <person name="Orsini L."/>
        </authorList>
    </citation>
    <scope>NUCLEOTIDE SEQUENCE [LARGE SCALE GENOMIC DNA]</scope>
    <source>
        <strain evidence="10">LRV0_1</strain>
    </source>
</reference>
<dbReference type="Proteomes" id="UP001234178">
    <property type="component" value="Unassembled WGS sequence"/>
</dbReference>
<dbReference type="PANTHER" id="PTHR15459">
    <property type="entry name" value="POLYAMINE-MODULATED FACTOR 1"/>
    <property type="match status" value="1"/>
</dbReference>
<evidence type="ECO:0000256" key="6">
    <source>
        <dbReference type="ARBA" id="ARBA00022838"/>
    </source>
</evidence>
<protein>
    <submittedName>
        <fullName evidence="10">Uncharacterized protein</fullName>
    </submittedName>
</protein>
<sequence length="185" mass="21186">MADNDGKIDEQVHEDSRFSLLTDALDQATQKVISKILSQKSFSDCLPFLKKKTEILAQLHTTFAQKVQFHLKQEFDELFSTYSLKGKLDFIDKLDIEQAELSQGETVWRPTGDPSKDMLAYDIPALQSHKEELLSYLMELKEENEGEKKKILKVVEGITETEKLIEEILIQNEQTLEVLSIVPSL</sequence>
<keyword evidence="6" id="KW-0995">Kinetochore</keyword>
<dbReference type="InterPro" id="IPR007128">
    <property type="entry name" value="PMF1/Nnf1"/>
</dbReference>
<comment type="subcellular location">
    <subcellularLocation>
        <location evidence="2">Chromosome</location>
        <location evidence="2">Centromere</location>
        <location evidence="2">Kinetochore</location>
    </subcellularLocation>
    <subcellularLocation>
        <location evidence="1">Nucleus</location>
    </subcellularLocation>
</comment>
<keyword evidence="8" id="KW-0131">Cell cycle</keyword>
<keyword evidence="7" id="KW-0539">Nucleus</keyword>